<dbReference type="WBParaSite" id="SSLN_0000535801-mRNA-1">
    <property type="protein sequence ID" value="SSLN_0000535801-mRNA-1"/>
    <property type="gene ID" value="SSLN_0000535801"/>
</dbReference>
<keyword evidence="2" id="KW-1185">Reference proteome</keyword>
<proteinExistence type="predicted"/>
<dbReference type="AlphaFoldDB" id="A0A183SLU7"/>
<sequence>MPRRKFNNYEFETQFENFWKETYYLEPVSAANVQHFELTLVNCNYENLNKKRKIQGLVTKAHVKNLKDFRENKDSFIIRPDKGTHLVIMNRLDYFTKLQSILPDQEKFSKEDKEKNNTNEVDDFSSFGNEQRCGSLDAEVGGGIDGVQEVLHFVAVHLFLNFLGLSGKLDVRPLLLHDTAGAKFGDLVDVGPVTQVGFVNSVPFDEYVADKRVFVVKTVLMLKTCESEYVESSGLDDVPRLTTISPKRPYHLESAGLPVV</sequence>
<dbReference type="EMBL" id="UYSU01033153">
    <property type="protein sequence ID" value="VDL91580.1"/>
    <property type="molecule type" value="Genomic_DNA"/>
</dbReference>
<protein>
    <submittedName>
        <fullName evidence="3">60S ribosomal export protein NMD3</fullName>
    </submittedName>
</protein>
<evidence type="ECO:0000313" key="1">
    <source>
        <dbReference type="EMBL" id="VDL91580.1"/>
    </source>
</evidence>
<accession>A0A183SLU7</accession>
<gene>
    <name evidence="1" type="ORF">SSLN_LOCUS5195</name>
</gene>
<dbReference type="Proteomes" id="UP000275846">
    <property type="component" value="Unassembled WGS sequence"/>
</dbReference>
<name>A0A183SLU7_SCHSO</name>
<evidence type="ECO:0000313" key="3">
    <source>
        <dbReference type="WBParaSite" id="SSLN_0000535801-mRNA-1"/>
    </source>
</evidence>
<evidence type="ECO:0000313" key="2">
    <source>
        <dbReference type="Proteomes" id="UP000275846"/>
    </source>
</evidence>
<dbReference type="OrthoDB" id="6269116at2759"/>
<reference evidence="3" key="1">
    <citation type="submission" date="2016-06" db="UniProtKB">
        <authorList>
            <consortium name="WormBaseParasite"/>
        </authorList>
    </citation>
    <scope>IDENTIFICATION</scope>
</reference>
<reference evidence="1 2" key="2">
    <citation type="submission" date="2018-11" db="EMBL/GenBank/DDBJ databases">
        <authorList>
            <consortium name="Pathogen Informatics"/>
        </authorList>
    </citation>
    <scope>NUCLEOTIDE SEQUENCE [LARGE SCALE GENOMIC DNA]</scope>
    <source>
        <strain evidence="1 2">NST_G2</strain>
    </source>
</reference>
<organism evidence="3">
    <name type="scientific">Schistocephalus solidus</name>
    <name type="common">Tapeworm</name>
    <dbReference type="NCBI Taxonomy" id="70667"/>
    <lineage>
        <taxon>Eukaryota</taxon>
        <taxon>Metazoa</taxon>
        <taxon>Spiralia</taxon>
        <taxon>Lophotrochozoa</taxon>
        <taxon>Platyhelminthes</taxon>
        <taxon>Cestoda</taxon>
        <taxon>Eucestoda</taxon>
        <taxon>Diphyllobothriidea</taxon>
        <taxon>Diphyllobothriidae</taxon>
        <taxon>Schistocephalus</taxon>
    </lineage>
</organism>